<organism evidence="1 2">
    <name type="scientific">Cladophialophora bantiana (strain ATCC 10958 / CBS 173.52 / CDC B-1940 / NIH 8579)</name>
    <name type="common">Xylohypha bantiana</name>
    <dbReference type="NCBI Taxonomy" id="1442370"/>
    <lineage>
        <taxon>Eukaryota</taxon>
        <taxon>Fungi</taxon>
        <taxon>Dikarya</taxon>
        <taxon>Ascomycota</taxon>
        <taxon>Pezizomycotina</taxon>
        <taxon>Eurotiomycetes</taxon>
        <taxon>Chaetothyriomycetidae</taxon>
        <taxon>Chaetothyriales</taxon>
        <taxon>Herpotrichiellaceae</taxon>
        <taxon>Cladophialophora</taxon>
    </lineage>
</organism>
<dbReference type="VEuPathDB" id="FungiDB:Z519_06038"/>
<dbReference type="AlphaFoldDB" id="A0A0D2HJH1"/>
<dbReference type="GeneID" id="27698966"/>
<protein>
    <submittedName>
        <fullName evidence="1">Uncharacterized protein</fullName>
    </submittedName>
</protein>
<dbReference type="RefSeq" id="XP_016620102.1">
    <property type="nucleotide sequence ID" value="XM_016763778.1"/>
</dbReference>
<evidence type="ECO:0000313" key="1">
    <source>
        <dbReference type="EMBL" id="KIW93433.1"/>
    </source>
</evidence>
<keyword evidence="2" id="KW-1185">Reference proteome</keyword>
<dbReference type="EMBL" id="KN846987">
    <property type="protein sequence ID" value="KIW93433.1"/>
    <property type="molecule type" value="Genomic_DNA"/>
</dbReference>
<dbReference type="HOGENOM" id="CLU_2558118_0_0_1"/>
<name>A0A0D2HJH1_CLAB1</name>
<reference evidence="1" key="1">
    <citation type="submission" date="2015-01" db="EMBL/GenBank/DDBJ databases">
        <title>The Genome Sequence of Cladophialophora bantiana CBS 173.52.</title>
        <authorList>
            <consortium name="The Broad Institute Genomics Platform"/>
            <person name="Cuomo C."/>
            <person name="de Hoog S."/>
            <person name="Gorbushina A."/>
            <person name="Stielow B."/>
            <person name="Teixiera M."/>
            <person name="Abouelleil A."/>
            <person name="Chapman S.B."/>
            <person name="Priest M."/>
            <person name="Young S.K."/>
            <person name="Wortman J."/>
            <person name="Nusbaum C."/>
            <person name="Birren B."/>
        </authorList>
    </citation>
    <scope>NUCLEOTIDE SEQUENCE [LARGE SCALE GENOMIC DNA]</scope>
    <source>
        <strain evidence="1">CBS 173.52</strain>
    </source>
</reference>
<dbReference type="Proteomes" id="UP000053789">
    <property type="component" value="Unassembled WGS sequence"/>
</dbReference>
<evidence type="ECO:0000313" key="2">
    <source>
        <dbReference type="Proteomes" id="UP000053789"/>
    </source>
</evidence>
<proteinExistence type="predicted"/>
<sequence>MEMLGRILIRPVHGLQQLVMIHAENHPSAVSVAVFELSMSLAQDLKWEQYTSDLMSVLSSLSQSLVPKAASRQMGLPDTLRY</sequence>
<gene>
    <name evidence="1" type="ORF">Z519_06038</name>
</gene>
<accession>A0A0D2HJH1</accession>